<name>A0A9Q0KLB6_9MAGN</name>
<evidence type="ECO:0000313" key="1">
    <source>
        <dbReference type="EMBL" id="KAJ4972698.1"/>
    </source>
</evidence>
<keyword evidence="2" id="KW-1185">Reference proteome</keyword>
<protein>
    <submittedName>
        <fullName evidence="1">Uncharacterized protein</fullName>
    </submittedName>
</protein>
<accession>A0A9Q0KLB6</accession>
<comment type="caution">
    <text evidence="1">The sequence shown here is derived from an EMBL/GenBank/DDBJ whole genome shotgun (WGS) entry which is preliminary data.</text>
</comment>
<dbReference type="PANTHER" id="PTHR47512:SF3">
    <property type="entry name" value="CHALCONE-FLAVONONE ISOMERASE FAMILY PROTEIN"/>
    <property type="match status" value="1"/>
</dbReference>
<gene>
    <name evidence="1" type="ORF">NE237_005872</name>
</gene>
<sequence>MKQEAENFERNAMIWSLLMDISEKSKILDSFKCVSGLTYQEECESLEKVVEEDDASVWSIQVNASNKNEGEEEVEEREEAEADYYYYKEETEEKVEGELIDELWKGVSTPFLHIPILFSIYSSKPKLDDELGCTHGGKVHNAKREEELQILSMAAVLDSLQLFLLEKVSFRWWSYSF</sequence>
<dbReference type="AlphaFoldDB" id="A0A9Q0KLB6"/>
<dbReference type="PANTHER" id="PTHR47512">
    <property type="entry name" value="EXPRESSED PROTEIN"/>
    <property type="match status" value="1"/>
</dbReference>
<evidence type="ECO:0000313" key="2">
    <source>
        <dbReference type="Proteomes" id="UP001141806"/>
    </source>
</evidence>
<organism evidence="1 2">
    <name type="scientific">Protea cynaroides</name>
    <dbReference type="NCBI Taxonomy" id="273540"/>
    <lineage>
        <taxon>Eukaryota</taxon>
        <taxon>Viridiplantae</taxon>
        <taxon>Streptophyta</taxon>
        <taxon>Embryophyta</taxon>
        <taxon>Tracheophyta</taxon>
        <taxon>Spermatophyta</taxon>
        <taxon>Magnoliopsida</taxon>
        <taxon>Proteales</taxon>
        <taxon>Proteaceae</taxon>
        <taxon>Protea</taxon>
    </lineage>
</organism>
<reference evidence="1" key="1">
    <citation type="journal article" date="2023" name="Plant J.">
        <title>The genome of the king protea, Protea cynaroides.</title>
        <authorList>
            <person name="Chang J."/>
            <person name="Duong T.A."/>
            <person name="Schoeman C."/>
            <person name="Ma X."/>
            <person name="Roodt D."/>
            <person name="Barker N."/>
            <person name="Li Z."/>
            <person name="Van de Peer Y."/>
            <person name="Mizrachi E."/>
        </authorList>
    </citation>
    <scope>NUCLEOTIDE SEQUENCE</scope>
    <source>
        <tissue evidence="1">Young leaves</tissue>
    </source>
</reference>
<proteinExistence type="predicted"/>
<dbReference type="OrthoDB" id="162989at2759"/>
<dbReference type="EMBL" id="JAMYWD010000004">
    <property type="protein sequence ID" value="KAJ4972698.1"/>
    <property type="molecule type" value="Genomic_DNA"/>
</dbReference>
<dbReference type="Proteomes" id="UP001141806">
    <property type="component" value="Unassembled WGS sequence"/>
</dbReference>